<evidence type="ECO:0000313" key="1">
    <source>
        <dbReference type="EMBL" id="CAB4154766.1"/>
    </source>
</evidence>
<dbReference type="EMBL" id="LR796623">
    <property type="protein sequence ID" value="CAB4154766.1"/>
    <property type="molecule type" value="Genomic_DNA"/>
</dbReference>
<protein>
    <submittedName>
        <fullName evidence="1">Uncharacterized protein</fullName>
    </submittedName>
</protein>
<reference evidence="1" key="1">
    <citation type="submission" date="2020-04" db="EMBL/GenBank/DDBJ databases">
        <authorList>
            <person name="Chiriac C."/>
            <person name="Salcher M."/>
            <person name="Ghai R."/>
            <person name="Kavagutti S V."/>
        </authorList>
    </citation>
    <scope>NUCLEOTIDE SEQUENCE</scope>
</reference>
<accession>A0A6J5N9Q3</accession>
<name>A0A6J5N9Q3_9CAUD</name>
<gene>
    <name evidence="1" type="ORF">UFOVP650_32</name>
</gene>
<sequence>MMWRLRVWVWNLFGYCPNCNERATRWYGKRLRGLLRRMLVRPAAG</sequence>
<organism evidence="1">
    <name type="scientific">uncultured Caudovirales phage</name>
    <dbReference type="NCBI Taxonomy" id="2100421"/>
    <lineage>
        <taxon>Viruses</taxon>
        <taxon>Duplodnaviria</taxon>
        <taxon>Heunggongvirae</taxon>
        <taxon>Uroviricota</taxon>
        <taxon>Caudoviricetes</taxon>
        <taxon>Peduoviridae</taxon>
        <taxon>Maltschvirus</taxon>
        <taxon>Maltschvirus maltsch</taxon>
    </lineage>
</organism>
<proteinExistence type="predicted"/>